<protein>
    <submittedName>
        <fullName evidence="3">Uncharacterized protein</fullName>
    </submittedName>
</protein>
<evidence type="ECO:0000256" key="2">
    <source>
        <dbReference type="SAM" id="Phobius"/>
    </source>
</evidence>
<dbReference type="EMBL" id="FNXT01000264">
    <property type="protein sequence ID" value="SZX62799.1"/>
    <property type="molecule type" value="Genomic_DNA"/>
</dbReference>
<gene>
    <name evidence="3" type="ORF">BQ4739_LOCUS3382</name>
</gene>
<keyword evidence="2" id="KW-0472">Membrane</keyword>
<feature type="compositionally biased region" description="Polar residues" evidence="1">
    <location>
        <begin position="77"/>
        <end position="89"/>
    </location>
</feature>
<evidence type="ECO:0000313" key="3">
    <source>
        <dbReference type="EMBL" id="SZX62799.1"/>
    </source>
</evidence>
<feature type="compositionally biased region" description="Polar residues" evidence="1">
    <location>
        <begin position="1"/>
        <end position="13"/>
    </location>
</feature>
<evidence type="ECO:0000313" key="4">
    <source>
        <dbReference type="Proteomes" id="UP000256970"/>
    </source>
</evidence>
<feature type="compositionally biased region" description="Low complexity" evidence="1">
    <location>
        <begin position="58"/>
        <end position="76"/>
    </location>
</feature>
<accession>A0A383VDF5</accession>
<reference evidence="3 4" key="1">
    <citation type="submission" date="2016-10" db="EMBL/GenBank/DDBJ databases">
        <authorList>
            <person name="Cai Z."/>
        </authorList>
    </citation>
    <scope>NUCLEOTIDE SEQUENCE [LARGE SCALE GENOMIC DNA]</scope>
</reference>
<dbReference type="AlphaFoldDB" id="A0A383VDF5"/>
<dbReference type="Proteomes" id="UP000256970">
    <property type="component" value="Unassembled WGS sequence"/>
</dbReference>
<keyword evidence="4" id="KW-1185">Reference proteome</keyword>
<feature type="transmembrane region" description="Helical" evidence="2">
    <location>
        <begin position="107"/>
        <end position="124"/>
    </location>
</feature>
<organism evidence="3 4">
    <name type="scientific">Tetradesmus obliquus</name>
    <name type="common">Green alga</name>
    <name type="synonym">Acutodesmus obliquus</name>
    <dbReference type="NCBI Taxonomy" id="3088"/>
    <lineage>
        <taxon>Eukaryota</taxon>
        <taxon>Viridiplantae</taxon>
        <taxon>Chlorophyta</taxon>
        <taxon>core chlorophytes</taxon>
        <taxon>Chlorophyceae</taxon>
        <taxon>CS clade</taxon>
        <taxon>Sphaeropleales</taxon>
        <taxon>Scenedesmaceae</taxon>
        <taxon>Tetradesmus</taxon>
    </lineage>
</organism>
<feature type="region of interest" description="Disordered" evidence="1">
    <location>
        <begin position="51"/>
        <end position="89"/>
    </location>
</feature>
<keyword evidence="2" id="KW-0812">Transmembrane</keyword>
<feature type="region of interest" description="Disordered" evidence="1">
    <location>
        <begin position="1"/>
        <end position="28"/>
    </location>
</feature>
<name>A0A383VDF5_TETOB</name>
<evidence type="ECO:0000256" key="1">
    <source>
        <dbReference type="SAM" id="MobiDB-lite"/>
    </source>
</evidence>
<sequence length="136" mass="14764">MLASSRVISSTGLQAGARRHAHSQPLVLRKPAVAPARAKYTYNYRSARAALGTESAEESSSQQSQPASQETQPASQEAAQTAQPVGEQSLQEKVQGALQALYQNRRLVAVGVAVLDVAFLWLAVKFGKQYFWDPNH</sequence>
<proteinExistence type="predicted"/>
<keyword evidence="2" id="KW-1133">Transmembrane helix</keyword>